<gene>
    <name evidence="2" type="ORF">B5C08_10110</name>
</gene>
<dbReference type="PANTHER" id="PTHR33169:SF13">
    <property type="entry name" value="PADR-FAMILY TRANSCRIPTIONAL REGULATOR"/>
    <property type="match status" value="1"/>
</dbReference>
<evidence type="ECO:0000313" key="2">
    <source>
        <dbReference type="EMBL" id="PCF54336.1"/>
    </source>
</evidence>
<comment type="caution">
    <text evidence="2">The sequence shown here is derived from an EMBL/GenBank/DDBJ whole genome shotgun (WGS) entry which is preliminary data.</text>
</comment>
<evidence type="ECO:0000313" key="3">
    <source>
        <dbReference type="Proteomes" id="UP000218335"/>
    </source>
</evidence>
<feature type="domain" description="Transcription regulator PadR N-terminal" evidence="1">
    <location>
        <begin position="20"/>
        <end position="86"/>
    </location>
</feature>
<name>A0A2A4GV58_9STAP</name>
<dbReference type="EMBL" id="MWUU01000014">
    <property type="protein sequence ID" value="PCF54336.1"/>
    <property type="molecule type" value="Genomic_DNA"/>
</dbReference>
<dbReference type="Proteomes" id="UP000218335">
    <property type="component" value="Unassembled WGS sequence"/>
</dbReference>
<organism evidence="2 3">
    <name type="scientific">Staphylococcus delphini</name>
    <dbReference type="NCBI Taxonomy" id="53344"/>
    <lineage>
        <taxon>Bacteria</taxon>
        <taxon>Bacillati</taxon>
        <taxon>Bacillota</taxon>
        <taxon>Bacilli</taxon>
        <taxon>Bacillales</taxon>
        <taxon>Staphylococcaceae</taxon>
        <taxon>Staphylococcus</taxon>
        <taxon>Staphylococcus intermedius group</taxon>
    </lineage>
</organism>
<dbReference type="AlphaFoldDB" id="A0A2A4GV58"/>
<dbReference type="PANTHER" id="PTHR33169">
    <property type="entry name" value="PADR-FAMILY TRANSCRIPTIONAL REGULATOR"/>
    <property type="match status" value="1"/>
</dbReference>
<dbReference type="InterPro" id="IPR005149">
    <property type="entry name" value="Tscrpt_reg_PadR_N"/>
</dbReference>
<dbReference type="InterPro" id="IPR036388">
    <property type="entry name" value="WH-like_DNA-bd_sf"/>
</dbReference>
<reference evidence="2 3" key="1">
    <citation type="journal article" date="2017" name="PLoS ONE">
        <title>Development of a real-time PCR for detection of Staphylococcus pseudintermedius using a novel automated comparison of whole-genome sequences.</title>
        <authorList>
            <person name="Verstappen K.M."/>
            <person name="Huijbregts L."/>
            <person name="Spaninks M."/>
            <person name="Wagenaar J.A."/>
            <person name="Fluit A.C."/>
            <person name="Duim B."/>
        </authorList>
    </citation>
    <scope>NUCLEOTIDE SEQUENCE [LARGE SCALE GENOMIC DNA]</scope>
    <source>
        <strain evidence="2 3">215070706401-1</strain>
    </source>
</reference>
<accession>A0A2A4GV58</accession>
<protein>
    <submittedName>
        <fullName evidence="2">PadR family transcriptional regulator</fullName>
    </submittedName>
</protein>
<proteinExistence type="predicted"/>
<dbReference type="SUPFAM" id="SSF46785">
    <property type="entry name" value="Winged helix' DNA-binding domain"/>
    <property type="match status" value="1"/>
</dbReference>
<evidence type="ECO:0000259" key="1">
    <source>
        <dbReference type="Pfam" id="PF03551"/>
    </source>
</evidence>
<dbReference type="Gene3D" id="1.10.10.10">
    <property type="entry name" value="Winged helix-like DNA-binding domain superfamily/Winged helix DNA-binding domain"/>
    <property type="match status" value="1"/>
</dbReference>
<dbReference type="RefSeq" id="WP_096593332.1">
    <property type="nucleotide sequence ID" value="NZ_MWRM01000003.1"/>
</dbReference>
<dbReference type="InterPro" id="IPR052509">
    <property type="entry name" value="Metal_resp_DNA-bind_regulator"/>
</dbReference>
<sequence length="110" mass="12492">MKKRPQLVPLSETMHYILLALRQPLHGYSVMTFVQELSLGQVQIAAGTLYGALENLSKHGYIQMISDPKERRKVYQITARGEEVLKLETERLQHLVSLYQQGGPSDENAL</sequence>
<dbReference type="InterPro" id="IPR036390">
    <property type="entry name" value="WH_DNA-bd_sf"/>
</dbReference>
<dbReference type="Pfam" id="PF03551">
    <property type="entry name" value="PadR"/>
    <property type="match status" value="1"/>
</dbReference>